<comment type="caution">
    <text evidence="1">The sequence shown here is derived from an EMBL/GenBank/DDBJ whole genome shotgun (WGS) entry which is preliminary data.</text>
</comment>
<proteinExistence type="predicted"/>
<organism evidence="1 2">
    <name type="scientific">Parelaphostrongylus tenuis</name>
    <name type="common">Meningeal worm</name>
    <dbReference type="NCBI Taxonomy" id="148309"/>
    <lineage>
        <taxon>Eukaryota</taxon>
        <taxon>Metazoa</taxon>
        <taxon>Ecdysozoa</taxon>
        <taxon>Nematoda</taxon>
        <taxon>Chromadorea</taxon>
        <taxon>Rhabditida</taxon>
        <taxon>Rhabditina</taxon>
        <taxon>Rhabditomorpha</taxon>
        <taxon>Strongyloidea</taxon>
        <taxon>Metastrongylidae</taxon>
        <taxon>Parelaphostrongylus</taxon>
    </lineage>
</organism>
<dbReference type="EMBL" id="JAHQIW010005186">
    <property type="protein sequence ID" value="KAJ1365148.1"/>
    <property type="molecule type" value="Genomic_DNA"/>
</dbReference>
<name>A0AAD5MZG0_PARTN</name>
<gene>
    <name evidence="1" type="ORF">KIN20_025377</name>
</gene>
<sequence length="69" mass="7611">MKEEWLSKVRLMIQLMAGARLSKSTLDPECTIEANAILFDQAIADSSHGGEQSVETLSCIKTRGLSVWD</sequence>
<accession>A0AAD5MZG0</accession>
<dbReference type="Proteomes" id="UP001196413">
    <property type="component" value="Unassembled WGS sequence"/>
</dbReference>
<dbReference type="AlphaFoldDB" id="A0AAD5MZG0"/>
<protein>
    <submittedName>
        <fullName evidence="1">Uncharacterized protein</fullName>
    </submittedName>
</protein>
<evidence type="ECO:0000313" key="1">
    <source>
        <dbReference type="EMBL" id="KAJ1365148.1"/>
    </source>
</evidence>
<keyword evidence="2" id="KW-1185">Reference proteome</keyword>
<reference evidence="1" key="1">
    <citation type="submission" date="2021-06" db="EMBL/GenBank/DDBJ databases">
        <title>Parelaphostrongylus tenuis whole genome reference sequence.</title>
        <authorList>
            <person name="Garwood T.J."/>
            <person name="Larsen P.A."/>
            <person name="Fountain-Jones N.M."/>
            <person name="Garbe J.R."/>
            <person name="Macchietto M.G."/>
            <person name="Kania S.A."/>
            <person name="Gerhold R.W."/>
            <person name="Richards J.E."/>
            <person name="Wolf T.M."/>
        </authorList>
    </citation>
    <scope>NUCLEOTIDE SEQUENCE</scope>
    <source>
        <strain evidence="1">MNPRO001-30</strain>
        <tissue evidence="1">Meninges</tissue>
    </source>
</reference>
<evidence type="ECO:0000313" key="2">
    <source>
        <dbReference type="Proteomes" id="UP001196413"/>
    </source>
</evidence>